<dbReference type="RefSeq" id="WP_002688961.1">
    <property type="nucleotide sequence ID" value="NZ_UFTJ01000002.1"/>
</dbReference>
<protein>
    <submittedName>
        <fullName evidence="1">Uncharacterized protein</fullName>
    </submittedName>
</protein>
<accession>A0A376C0P4</accession>
<name>A0A376C0P4_9FLAO</name>
<sequence>MNPIYELFIDARGCYFEIYVNDVPVYFHYNIGATAFRLPINSFIIRSGEQKISLKMLSVNEGKPFPQGAEVSLTIDEYPKGQGRERKTVFFYKTKSFDEKNTGIFSDERSFVSNVPYELTDWRQGVDLAKENSDSLRQEIEKKYIEYTEVFKNADLGKYKELTKLRQENIFTSMYYTEEQKKQAEKSYVSGIENNKVKLYPLEKYKLVFYGNGKLVGLRKRDDAPGIFIDNEDEKEAFMEYILFYKENENSSLEIVF</sequence>
<evidence type="ECO:0000313" key="2">
    <source>
        <dbReference type="Proteomes" id="UP000255515"/>
    </source>
</evidence>
<dbReference type="EMBL" id="UFTJ01000002">
    <property type="protein sequence ID" value="SSZ55741.1"/>
    <property type="molecule type" value="Genomic_DNA"/>
</dbReference>
<dbReference type="AlphaFoldDB" id="A0A376C0P4"/>
<proteinExistence type="predicted"/>
<organism evidence="1 2">
    <name type="scientific">Bergeyella zoohelcum</name>
    <dbReference type="NCBI Taxonomy" id="1015"/>
    <lineage>
        <taxon>Bacteria</taxon>
        <taxon>Pseudomonadati</taxon>
        <taxon>Bacteroidota</taxon>
        <taxon>Flavobacteriia</taxon>
        <taxon>Flavobacteriales</taxon>
        <taxon>Weeksellaceae</taxon>
        <taxon>Bergeyella</taxon>
    </lineage>
</organism>
<reference evidence="1 2" key="1">
    <citation type="submission" date="2018-06" db="EMBL/GenBank/DDBJ databases">
        <authorList>
            <consortium name="Pathogen Informatics"/>
            <person name="Doyle S."/>
        </authorList>
    </citation>
    <scope>NUCLEOTIDE SEQUENCE [LARGE SCALE GENOMIC DNA]</scope>
    <source>
        <strain evidence="1 2">NCTC11661</strain>
    </source>
</reference>
<evidence type="ECO:0000313" key="1">
    <source>
        <dbReference type="EMBL" id="SSZ55741.1"/>
    </source>
</evidence>
<dbReference type="Proteomes" id="UP000255515">
    <property type="component" value="Unassembled WGS sequence"/>
</dbReference>
<gene>
    <name evidence="1" type="ORF">NCTC11661_01139</name>
</gene>